<gene>
    <name evidence="1" type="primary">ORF41146</name>
</gene>
<sequence length="55" mass="6266">MTVNHRAILALGQKVIISLPCDASWHKEKMKVESTSVFYIKEIAASYLLRVSYII</sequence>
<protein>
    <submittedName>
        <fullName evidence="1">Uncharacterized protein</fullName>
    </submittedName>
</protein>
<dbReference type="EMBL" id="HACG01014179">
    <property type="protein sequence ID" value="CEK61044.1"/>
    <property type="molecule type" value="Transcribed_RNA"/>
</dbReference>
<name>A0A0B6YXH7_9EUPU</name>
<organism evidence="1">
    <name type="scientific">Arion vulgaris</name>
    <dbReference type="NCBI Taxonomy" id="1028688"/>
    <lineage>
        <taxon>Eukaryota</taxon>
        <taxon>Metazoa</taxon>
        <taxon>Spiralia</taxon>
        <taxon>Lophotrochozoa</taxon>
        <taxon>Mollusca</taxon>
        <taxon>Gastropoda</taxon>
        <taxon>Heterobranchia</taxon>
        <taxon>Euthyneura</taxon>
        <taxon>Panpulmonata</taxon>
        <taxon>Eupulmonata</taxon>
        <taxon>Stylommatophora</taxon>
        <taxon>Helicina</taxon>
        <taxon>Arionoidea</taxon>
        <taxon>Arionidae</taxon>
        <taxon>Arion</taxon>
    </lineage>
</organism>
<reference evidence="1" key="1">
    <citation type="submission" date="2014-12" db="EMBL/GenBank/DDBJ databases">
        <title>Insight into the proteome of Arion vulgaris.</title>
        <authorList>
            <person name="Aradska J."/>
            <person name="Bulat T."/>
            <person name="Smidak R."/>
            <person name="Sarate P."/>
            <person name="Gangsoo J."/>
            <person name="Sialana F."/>
            <person name="Bilban M."/>
            <person name="Lubec G."/>
        </authorList>
    </citation>
    <scope>NUCLEOTIDE SEQUENCE</scope>
    <source>
        <tissue evidence="1">Skin</tissue>
    </source>
</reference>
<evidence type="ECO:0000313" key="1">
    <source>
        <dbReference type="EMBL" id="CEK61044.1"/>
    </source>
</evidence>
<dbReference type="AlphaFoldDB" id="A0A0B6YXH7"/>
<proteinExistence type="predicted"/>
<accession>A0A0B6YXH7</accession>